<proteinExistence type="predicted"/>
<evidence type="ECO:0000313" key="2">
    <source>
        <dbReference type="EMBL" id="SPD24573.1"/>
    </source>
</evidence>
<organism evidence="2">
    <name type="scientific">Fagus sylvatica</name>
    <name type="common">Beechnut</name>
    <dbReference type="NCBI Taxonomy" id="28930"/>
    <lineage>
        <taxon>Eukaryota</taxon>
        <taxon>Viridiplantae</taxon>
        <taxon>Streptophyta</taxon>
        <taxon>Embryophyta</taxon>
        <taxon>Tracheophyta</taxon>
        <taxon>Spermatophyta</taxon>
        <taxon>Magnoliopsida</taxon>
        <taxon>eudicotyledons</taxon>
        <taxon>Gunneridae</taxon>
        <taxon>Pentapetalae</taxon>
        <taxon>rosids</taxon>
        <taxon>fabids</taxon>
        <taxon>Fagales</taxon>
        <taxon>Fagaceae</taxon>
        <taxon>Fagus</taxon>
    </lineage>
</organism>
<reference evidence="2" key="1">
    <citation type="submission" date="2018-02" db="EMBL/GenBank/DDBJ databases">
        <authorList>
            <person name="Cohen D.B."/>
            <person name="Kent A.D."/>
        </authorList>
    </citation>
    <scope>NUCLEOTIDE SEQUENCE</scope>
</reference>
<evidence type="ECO:0000256" key="1">
    <source>
        <dbReference type="SAM" id="Phobius"/>
    </source>
</evidence>
<accession>A0A2N9IKJ6</accession>
<protein>
    <submittedName>
        <fullName evidence="2">Uncharacterized protein</fullName>
    </submittedName>
</protein>
<name>A0A2N9IKJ6_FAGSY</name>
<keyword evidence="1" id="KW-0812">Transmembrane</keyword>
<feature type="transmembrane region" description="Helical" evidence="1">
    <location>
        <begin position="51"/>
        <end position="72"/>
    </location>
</feature>
<dbReference type="AlphaFoldDB" id="A0A2N9IKJ6"/>
<feature type="transmembrane region" description="Helical" evidence="1">
    <location>
        <begin position="129"/>
        <end position="155"/>
    </location>
</feature>
<keyword evidence="1" id="KW-0472">Membrane</keyword>
<gene>
    <name evidence="2" type="ORF">FSB_LOCUS52455</name>
</gene>
<dbReference type="EMBL" id="OIVN01005935">
    <property type="protein sequence ID" value="SPD24573.1"/>
    <property type="molecule type" value="Genomic_DNA"/>
</dbReference>
<keyword evidence="1" id="KW-1133">Transmembrane helix</keyword>
<sequence>MAEAMRVAEESVVGLRWRELGLVAASFPSPQTFSLIAQSSLSSRPAKASQWWCLAVGCGFWVVGGCFGLWVYCWGLICWWDGGCGGGWRARLGHGGQQRDWSHPADGRNRSDMQGIQSAVSYRCDSDFMGLWCLGLFRCVIGGGFFVEWCLMVVFNSATTA</sequence>